<dbReference type="PIRSF" id="PIRSF039090">
    <property type="entry name" value="Flis"/>
    <property type="match status" value="1"/>
</dbReference>
<keyword evidence="7" id="KW-0966">Cell projection</keyword>
<evidence type="ECO:0000313" key="8">
    <source>
        <dbReference type="Proteomes" id="UP001231362"/>
    </source>
</evidence>
<dbReference type="InterPro" id="IPR036584">
    <property type="entry name" value="FliS_sf"/>
</dbReference>
<evidence type="ECO:0000313" key="7">
    <source>
        <dbReference type="EMBL" id="MDQ0156928.1"/>
    </source>
</evidence>
<comment type="subcellular location">
    <subcellularLocation>
        <location evidence="1 6">Cytoplasm</location>
        <location evidence="1 6">Cytosol</location>
    </subcellularLocation>
</comment>
<evidence type="ECO:0000256" key="5">
    <source>
        <dbReference type="ARBA" id="ARBA00023186"/>
    </source>
</evidence>
<evidence type="ECO:0000256" key="4">
    <source>
        <dbReference type="ARBA" id="ARBA00022795"/>
    </source>
</evidence>
<proteinExistence type="inferred from homology"/>
<dbReference type="NCBIfam" id="TIGR00208">
    <property type="entry name" value="fliS"/>
    <property type="match status" value="1"/>
</dbReference>
<dbReference type="PANTHER" id="PTHR34773">
    <property type="entry name" value="FLAGELLAR SECRETION CHAPERONE FLIS"/>
    <property type="match status" value="1"/>
</dbReference>
<keyword evidence="5" id="KW-0143">Chaperone</keyword>
<dbReference type="EMBL" id="JAUSTU010000017">
    <property type="protein sequence ID" value="MDQ0156928.1"/>
    <property type="molecule type" value="Genomic_DNA"/>
</dbReference>
<dbReference type="SUPFAM" id="SSF101116">
    <property type="entry name" value="Flagellar export chaperone FliS"/>
    <property type="match status" value="1"/>
</dbReference>
<evidence type="ECO:0000256" key="6">
    <source>
        <dbReference type="PIRNR" id="PIRNR039090"/>
    </source>
</evidence>
<evidence type="ECO:0000256" key="2">
    <source>
        <dbReference type="ARBA" id="ARBA00008787"/>
    </source>
</evidence>
<dbReference type="Proteomes" id="UP001231362">
    <property type="component" value="Unassembled WGS sequence"/>
</dbReference>
<dbReference type="InterPro" id="IPR003713">
    <property type="entry name" value="FliS"/>
</dbReference>
<keyword evidence="4 6" id="KW-1005">Bacterial flagellum biogenesis</keyword>
<gene>
    <name evidence="7" type="ORF">J2S07_003253</name>
</gene>
<evidence type="ECO:0000256" key="3">
    <source>
        <dbReference type="ARBA" id="ARBA00022490"/>
    </source>
</evidence>
<comment type="caution">
    <text evidence="7">The sequence shown here is derived from an EMBL/GenBank/DDBJ whole genome shotgun (WGS) entry which is preliminary data.</text>
</comment>
<keyword evidence="7" id="KW-0969">Cilium</keyword>
<name>A0ABT9V7K9_9BACL</name>
<dbReference type="PANTHER" id="PTHR34773:SF1">
    <property type="entry name" value="FLAGELLAR SECRETION CHAPERONE FLIS"/>
    <property type="match status" value="1"/>
</dbReference>
<dbReference type="CDD" id="cd16098">
    <property type="entry name" value="FliS"/>
    <property type="match status" value="1"/>
</dbReference>
<comment type="similarity">
    <text evidence="2 6">Belongs to the FliS family.</text>
</comment>
<evidence type="ECO:0000256" key="1">
    <source>
        <dbReference type="ARBA" id="ARBA00004514"/>
    </source>
</evidence>
<dbReference type="Gene3D" id="1.20.120.340">
    <property type="entry name" value="Flagellar protein FliS"/>
    <property type="match status" value="1"/>
</dbReference>
<dbReference type="RefSeq" id="WP_307151418.1">
    <property type="nucleotide sequence ID" value="NZ_JAUSTU010000017.1"/>
</dbReference>
<protein>
    <recommendedName>
        <fullName evidence="6">Flagellar secretion chaperone FliS</fullName>
    </recommendedName>
</protein>
<keyword evidence="3 6" id="KW-0963">Cytoplasm</keyword>
<keyword evidence="7" id="KW-0282">Flagellum</keyword>
<reference evidence="7 8" key="1">
    <citation type="submission" date="2023-07" db="EMBL/GenBank/DDBJ databases">
        <title>Genomic Encyclopedia of Type Strains, Phase IV (KMG-IV): sequencing the most valuable type-strain genomes for metagenomic binning, comparative biology and taxonomic classification.</title>
        <authorList>
            <person name="Goeker M."/>
        </authorList>
    </citation>
    <scope>NUCLEOTIDE SEQUENCE [LARGE SCALE GENOMIC DNA]</scope>
    <source>
        <strain evidence="7 8">DSM 23948</strain>
    </source>
</reference>
<accession>A0ABT9V7K9</accession>
<organism evidence="7 8">
    <name type="scientific">Anoxybacillus andreesenii</name>
    <dbReference type="NCBI Taxonomy" id="1325932"/>
    <lineage>
        <taxon>Bacteria</taxon>
        <taxon>Bacillati</taxon>
        <taxon>Bacillota</taxon>
        <taxon>Bacilli</taxon>
        <taxon>Bacillales</taxon>
        <taxon>Anoxybacillaceae</taxon>
        <taxon>Anoxybacillus</taxon>
    </lineage>
</organism>
<sequence length="142" mass="15941">MTEIFTESAIHQKSPQEITALLYEACITNLEDAITDINNKDYVLANRKLQKANDILHRLGAGLNYDAGIIADQLDVLYNYMADKLVEANLKKDVTIIQEVLHSLEEITAAWNKAMKNKAVDSGAMVRKRASAYEKSILTEEQ</sequence>
<keyword evidence="8" id="KW-1185">Reference proteome</keyword>
<dbReference type="Pfam" id="PF02561">
    <property type="entry name" value="FliS"/>
    <property type="match status" value="1"/>
</dbReference>